<feature type="domain" description="RsdA/BaiN/AoA(So)-like Rossmann fold-like" evidence="4">
    <location>
        <begin position="12"/>
        <end position="434"/>
    </location>
</feature>
<proteinExistence type="predicted"/>
<dbReference type="SUPFAM" id="SSF51905">
    <property type="entry name" value="FAD/NAD(P)-binding domain"/>
    <property type="match status" value="1"/>
</dbReference>
<dbReference type="Proteomes" id="UP000824091">
    <property type="component" value="Unassembled WGS sequence"/>
</dbReference>
<dbReference type="EMBL" id="DVMO01000048">
    <property type="protein sequence ID" value="HIU27373.1"/>
    <property type="molecule type" value="Genomic_DNA"/>
</dbReference>
<evidence type="ECO:0000259" key="4">
    <source>
        <dbReference type="Pfam" id="PF03486"/>
    </source>
</evidence>
<dbReference type="SUPFAM" id="SSF160996">
    <property type="entry name" value="HI0933 insert domain-like"/>
    <property type="match status" value="1"/>
</dbReference>
<evidence type="ECO:0000256" key="3">
    <source>
        <dbReference type="ARBA" id="ARBA00022827"/>
    </source>
</evidence>
<sequence>MSENKTKVCFKDIVIVGAGAAGLLFAGALGEAGGRAVVIEGSGKAGTKLLMAGGGQCNLTHGGSAKDFIVHYGDSGRYIRGILQKYNNVRFCRFMESLGVPVMEREDGKIFPASMNGRDVLKALLHRIRQNGTDIISGAKVTGIRRIQGGGYPAEGDRRYDYALTTEKGIFACRYLVIATGGCSYPSTGSDGKMLEILARDLAIQITPLSPALAPVYVKDYAFGDLSGMSFKNVRLTIPAGEKMASGGAPEPSPAGGREFSAFGDLLFAERKLSGPVILDNARRMAAGGRFRIGFLGRTTGPECAARMKRDFPGSGRSPQSYMSEELGLPRRFSQRIAEMLGISGNKVSQLSGAQINRLAGTLTNHEFVIHRLGGFEEAMATCGGVALEQIKPQNMSLPNEPGLYVIGEAVDIDGDTGGYNLQFAFSSANAAAADILRTIDESCI</sequence>
<accession>A0A9D1I355</accession>
<keyword evidence="3" id="KW-0274">FAD</keyword>
<protein>
    <submittedName>
        <fullName evidence="6">Aminoacetone oxidase family FAD-binding enzyme</fullName>
    </submittedName>
</protein>
<reference evidence="6" key="2">
    <citation type="journal article" date="2021" name="PeerJ">
        <title>Extensive microbial diversity within the chicken gut microbiome revealed by metagenomics and culture.</title>
        <authorList>
            <person name="Gilroy R."/>
            <person name="Ravi A."/>
            <person name="Getino M."/>
            <person name="Pursley I."/>
            <person name="Horton D.L."/>
            <person name="Alikhan N.F."/>
            <person name="Baker D."/>
            <person name="Gharbi K."/>
            <person name="Hall N."/>
            <person name="Watson M."/>
            <person name="Adriaenssens E.M."/>
            <person name="Foster-Nyarko E."/>
            <person name="Jarju S."/>
            <person name="Secka A."/>
            <person name="Antonio M."/>
            <person name="Oren A."/>
            <person name="Chaudhuri R.R."/>
            <person name="La Ragione R."/>
            <person name="Hildebrand F."/>
            <person name="Pallen M.J."/>
        </authorList>
    </citation>
    <scope>NUCLEOTIDE SEQUENCE</scope>
    <source>
        <strain evidence="6">11300</strain>
    </source>
</reference>
<dbReference type="InterPro" id="IPR055178">
    <property type="entry name" value="RsdA/BaiN/AoA(So)-like_dom"/>
</dbReference>
<evidence type="ECO:0000313" key="6">
    <source>
        <dbReference type="EMBL" id="HIU27373.1"/>
    </source>
</evidence>
<dbReference type="InterPro" id="IPR036188">
    <property type="entry name" value="FAD/NAD-bd_sf"/>
</dbReference>
<dbReference type="NCBIfam" id="TIGR00275">
    <property type="entry name" value="aminoacetone oxidase family FAD-binding enzyme"/>
    <property type="match status" value="1"/>
</dbReference>
<feature type="domain" description="RsdA/BaiN/AoA(So)-like insert" evidence="5">
    <location>
        <begin position="211"/>
        <end position="380"/>
    </location>
</feature>
<dbReference type="Pfam" id="PF03486">
    <property type="entry name" value="HI0933_like"/>
    <property type="match status" value="1"/>
</dbReference>
<evidence type="ECO:0000256" key="1">
    <source>
        <dbReference type="ARBA" id="ARBA00001974"/>
    </source>
</evidence>
<dbReference type="Gene3D" id="1.10.8.260">
    <property type="entry name" value="HI0933 insert domain-like"/>
    <property type="match status" value="1"/>
</dbReference>
<comment type="cofactor">
    <cofactor evidence="1">
        <name>FAD</name>
        <dbReference type="ChEBI" id="CHEBI:57692"/>
    </cofactor>
</comment>
<dbReference type="InterPro" id="IPR004792">
    <property type="entry name" value="BaiN-like"/>
</dbReference>
<dbReference type="PANTHER" id="PTHR42887">
    <property type="entry name" value="OS12G0638800 PROTEIN"/>
    <property type="match status" value="1"/>
</dbReference>
<gene>
    <name evidence="6" type="ORF">IAD16_03185</name>
</gene>
<evidence type="ECO:0000313" key="7">
    <source>
        <dbReference type="Proteomes" id="UP000824091"/>
    </source>
</evidence>
<reference evidence="6" key="1">
    <citation type="submission" date="2020-10" db="EMBL/GenBank/DDBJ databases">
        <authorList>
            <person name="Gilroy R."/>
        </authorList>
    </citation>
    <scope>NUCLEOTIDE SEQUENCE</scope>
    <source>
        <strain evidence="6">11300</strain>
    </source>
</reference>
<dbReference type="AlphaFoldDB" id="A0A9D1I355"/>
<dbReference type="PANTHER" id="PTHR42887:SF2">
    <property type="entry name" value="OS12G0638800 PROTEIN"/>
    <property type="match status" value="1"/>
</dbReference>
<evidence type="ECO:0000259" key="5">
    <source>
        <dbReference type="Pfam" id="PF22780"/>
    </source>
</evidence>
<dbReference type="Gene3D" id="2.40.30.10">
    <property type="entry name" value="Translation factors"/>
    <property type="match status" value="1"/>
</dbReference>
<dbReference type="Pfam" id="PF22780">
    <property type="entry name" value="HI0933_like_1st"/>
    <property type="match status" value="1"/>
</dbReference>
<organism evidence="6 7">
    <name type="scientific">Candidatus Fimisoma avicola</name>
    <dbReference type="NCBI Taxonomy" id="2840826"/>
    <lineage>
        <taxon>Bacteria</taxon>
        <taxon>Bacillati</taxon>
        <taxon>Bacillota</taxon>
        <taxon>Clostridia</taxon>
        <taxon>Eubacteriales</taxon>
        <taxon>Candidatus Fimisoma</taxon>
    </lineage>
</organism>
<keyword evidence="2" id="KW-0285">Flavoprotein</keyword>
<dbReference type="Gene3D" id="3.50.50.60">
    <property type="entry name" value="FAD/NAD(P)-binding domain"/>
    <property type="match status" value="1"/>
</dbReference>
<name>A0A9D1I355_9FIRM</name>
<dbReference type="InterPro" id="IPR057661">
    <property type="entry name" value="RsdA/BaiN/AoA(So)_Rossmann"/>
</dbReference>
<dbReference type="InterPro" id="IPR023166">
    <property type="entry name" value="BaiN-like_dom_sf"/>
</dbReference>
<evidence type="ECO:0000256" key="2">
    <source>
        <dbReference type="ARBA" id="ARBA00022630"/>
    </source>
</evidence>
<comment type="caution">
    <text evidence="6">The sequence shown here is derived from an EMBL/GenBank/DDBJ whole genome shotgun (WGS) entry which is preliminary data.</text>
</comment>